<dbReference type="PANTHER" id="PTHR10963:SF55">
    <property type="entry name" value="GLYCOSIDE HYDROLASE FAMILY 16 PROTEIN"/>
    <property type="match status" value="1"/>
</dbReference>
<gene>
    <name evidence="3" type="ORF">K8352_14470</name>
</gene>
<dbReference type="Gene3D" id="2.60.120.200">
    <property type="match status" value="1"/>
</dbReference>
<name>A0AAE3EYK3_9FLAO</name>
<evidence type="ECO:0000313" key="4">
    <source>
        <dbReference type="Proteomes" id="UP001200642"/>
    </source>
</evidence>
<evidence type="ECO:0000259" key="2">
    <source>
        <dbReference type="PROSITE" id="PS51762"/>
    </source>
</evidence>
<organism evidence="3 4">
    <name type="scientific">Cerina litoralis</name>
    <dbReference type="NCBI Taxonomy" id="2874477"/>
    <lineage>
        <taxon>Bacteria</taxon>
        <taxon>Pseudomonadati</taxon>
        <taxon>Bacteroidota</taxon>
        <taxon>Flavobacteriia</taxon>
        <taxon>Flavobacteriales</taxon>
        <taxon>Flavobacteriaceae</taxon>
        <taxon>Cerina</taxon>
    </lineage>
</organism>
<keyword evidence="3" id="KW-0378">Hydrolase</keyword>
<protein>
    <submittedName>
        <fullName evidence="3">Glycoside hydrolase family 16 protein</fullName>
    </submittedName>
</protein>
<sequence>MRVLSILFLLIYLTPDPVTSQRIQSPVPTNPTGKDPSWELIWEDNFTKKKLDKTKWNVIERNSADWGNYMSDKKELIRIKDGMLYLRGIENKNRKKDTVPYLTGGINTKGKFSYQYGKIEIRAQLEQAQGAWPAMWMLADKPKYGAYPRNGEIDLMEHLNFEDKIYQTVHSYYTLKLKQDTIPPHYATAKADTREFNIYGMEWYPDKLVFTLNGEETFTYPRLSNVDPTQWPFDQPFYIMIDMQLGGQWVGKVDSNDLPVQMIIDWVKVYKERTGP</sequence>
<evidence type="ECO:0000256" key="1">
    <source>
        <dbReference type="ARBA" id="ARBA00006865"/>
    </source>
</evidence>
<dbReference type="EMBL" id="JAIRBC010000022">
    <property type="protein sequence ID" value="MCG2461961.1"/>
    <property type="molecule type" value="Genomic_DNA"/>
</dbReference>
<dbReference type="InterPro" id="IPR000757">
    <property type="entry name" value="Beta-glucanase-like"/>
</dbReference>
<dbReference type="PANTHER" id="PTHR10963">
    <property type="entry name" value="GLYCOSYL HYDROLASE-RELATED"/>
    <property type="match status" value="1"/>
</dbReference>
<feature type="domain" description="GH16" evidence="2">
    <location>
        <begin position="20"/>
        <end position="275"/>
    </location>
</feature>
<comment type="similarity">
    <text evidence="1">Belongs to the glycosyl hydrolase 16 family.</text>
</comment>
<dbReference type="AlphaFoldDB" id="A0AAE3EYK3"/>
<reference evidence="3" key="1">
    <citation type="submission" date="2023-02" db="EMBL/GenBank/DDBJ databases">
        <title>Genome of Flavobacteriaceae gen. nov. sp. strain F89.</title>
        <authorList>
            <person name="Wang Y."/>
        </authorList>
    </citation>
    <scope>NUCLEOTIDE SEQUENCE</scope>
    <source>
        <strain evidence="3">F89</strain>
    </source>
</reference>
<accession>A0AAE3EYK3</accession>
<dbReference type="Proteomes" id="UP001200642">
    <property type="component" value="Unassembled WGS sequence"/>
</dbReference>
<dbReference type="SUPFAM" id="SSF49899">
    <property type="entry name" value="Concanavalin A-like lectins/glucanases"/>
    <property type="match status" value="1"/>
</dbReference>
<dbReference type="InterPro" id="IPR050546">
    <property type="entry name" value="Glycosyl_Hydrlase_16"/>
</dbReference>
<proteinExistence type="inferred from homology"/>
<keyword evidence="4" id="KW-1185">Reference proteome</keyword>
<dbReference type="RefSeq" id="WP_317903103.1">
    <property type="nucleotide sequence ID" value="NZ_JAIRBC010000022.1"/>
</dbReference>
<evidence type="ECO:0000313" key="3">
    <source>
        <dbReference type="EMBL" id="MCG2461961.1"/>
    </source>
</evidence>
<dbReference type="CDD" id="cd08023">
    <property type="entry name" value="GH16_laminarinase_like"/>
    <property type="match status" value="1"/>
</dbReference>
<dbReference type="Pfam" id="PF00722">
    <property type="entry name" value="Glyco_hydro_16"/>
    <property type="match status" value="1"/>
</dbReference>
<dbReference type="GO" id="GO:0004553">
    <property type="term" value="F:hydrolase activity, hydrolyzing O-glycosyl compounds"/>
    <property type="evidence" value="ECO:0007669"/>
    <property type="project" value="InterPro"/>
</dbReference>
<dbReference type="InterPro" id="IPR013320">
    <property type="entry name" value="ConA-like_dom_sf"/>
</dbReference>
<dbReference type="GO" id="GO:0005975">
    <property type="term" value="P:carbohydrate metabolic process"/>
    <property type="evidence" value="ECO:0007669"/>
    <property type="project" value="InterPro"/>
</dbReference>
<comment type="caution">
    <text evidence="3">The sequence shown here is derived from an EMBL/GenBank/DDBJ whole genome shotgun (WGS) entry which is preliminary data.</text>
</comment>
<dbReference type="PROSITE" id="PS51762">
    <property type="entry name" value="GH16_2"/>
    <property type="match status" value="1"/>
</dbReference>